<sequence length="110" mass="12062">MSDITSIMLGCFCHVRQKDSPTVLRGFITHVDPAWMNVAEFTPLLADRRKAGLGPLCFAGLAKDGPRIAFEPQDAVYDALLGGYILDFAKVIAFTSDAVLIIQRGQHGRR</sequence>
<keyword evidence="2" id="KW-1185">Reference proteome</keyword>
<organism evidence="1 2">
    <name type="scientific">Brevundimonas phage vB_BgoS-Bajun</name>
    <dbReference type="NCBI Taxonomy" id="2948594"/>
    <lineage>
        <taxon>Viruses</taxon>
        <taxon>Duplodnaviria</taxon>
        <taxon>Heunggongvirae</taxon>
        <taxon>Uroviricota</taxon>
        <taxon>Caudoviricetes</taxon>
        <taxon>Dolichocephalovirinae</taxon>
    </lineage>
</organism>
<gene>
    <name evidence="1" type="ORF">BAJUN_00820</name>
</gene>
<reference evidence="1" key="1">
    <citation type="submission" date="2022-05" db="EMBL/GenBank/DDBJ databases">
        <authorList>
            <person name="Friedrich I."/>
            <person name="Poehlein A."/>
            <person name="Schneider D."/>
            <person name="Hertel R."/>
            <person name="Daniel R."/>
        </authorList>
    </citation>
    <scope>NUCLEOTIDE SEQUENCE</scope>
</reference>
<name>A0A9E7N759_9CAUD</name>
<accession>A0A9E7N759</accession>
<evidence type="ECO:0000313" key="2">
    <source>
        <dbReference type="Proteomes" id="UP001057427"/>
    </source>
</evidence>
<dbReference type="EMBL" id="ON529858">
    <property type="protein sequence ID" value="UTC29712.1"/>
    <property type="molecule type" value="Genomic_DNA"/>
</dbReference>
<evidence type="ECO:0000313" key="1">
    <source>
        <dbReference type="EMBL" id="UTC29712.1"/>
    </source>
</evidence>
<protein>
    <submittedName>
        <fullName evidence="1">Uncharacterized protein</fullName>
    </submittedName>
</protein>
<dbReference type="Proteomes" id="UP001057427">
    <property type="component" value="Segment"/>
</dbReference>
<proteinExistence type="predicted"/>